<proteinExistence type="predicted"/>
<dbReference type="AlphaFoldDB" id="A0AAU8LTE7"/>
<dbReference type="KEGG" id="eaj:Q3M24_17825"/>
<sequence>MSVSELTQEQLRRLNTFTDDLVNMDLSEEQLFSLLEKMTSPEELYYLPWLINWDDELAEKTIDWILESPLCDAGTALSIYWLNQPVDSAGKKIADAYDDWERRKISLHLSIEQRIKSMSFPSAKIQYDPKWHWAYWNDEDVEDEDIAGIPEYMKAPTPGRKIADIRELPWNDIA</sequence>
<dbReference type="EMBL" id="CP159373">
    <property type="protein sequence ID" value="XCN72150.1"/>
    <property type="molecule type" value="Genomic_DNA"/>
</dbReference>
<organism evidence="1">
    <name type="scientific">Candidatus Electrothrix aestuarii</name>
    <dbReference type="NCBI Taxonomy" id="3062594"/>
    <lineage>
        <taxon>Bacteria</taxon>
        <taxon>Pseudomonadati</taxon>
        <taxon>Thermodesulfobacteriota</taxon>
        <taxon>Desulfobulbia</taxon>
        <taxon>Desulfobulbales</taxon>
        <taxon>Desulfobulbaceae</taxon>
        <taxon>Candidatus Electrothrix</taxon>
    </lineage>
</organism>
<gene>
    <name evidence="1" type="ORF">Q3M24_17825</name>
</gene>
<evidence type="ECO:0000313" key="1">
    <source>
        <dbReference type="EMBL" id="XCN72150.1"/>
    </source>
</evidence>
<accession>A0AAU8LTE7</accession>
<reference evidence="1" key="2">
    <citation type="submission" date="2024-06" db="EMBL/GenBank/DDBJ databases">
        <authorList>
            <person name="Plum-Jensen L.E."/>
            <person name="Schramm A."/>
            <person name="Marshall I.P.G."/>
        </authorList>
    </citation>
    <scope>NUCLEOTIDE SEQUENCE</scope>
    <source>
        <strain evidence="1">Rat1</strain>
    </source>
</reference>
<reference evidence="1" key="1">
    <citation type="journal article" date="2024" name="Syst. Appl. Microbiol.">
        <title>First single-strain enrichments of Electrothrix cable bacteria, description of E. aestuarii sp. nov. and E. rattekaaiensis sp. nov., and proposal of a cable bacteria taxonomy following the rules of the SeqCode.</title>
        <authorList>
            <person name="Plum-Jensen L.E."/>
            <person name="Schramm A."/>
            <person name="Marshall I.P.G."/>
        </authorList>
    </citation>
    <scope>NUCLEOTIDE SEQUENCE</scope>
    <source>
        <strain evidence="1">Rat1</strain>
    </source>
</reference>
<name>A0AAU8LTE7_9BACT</name>
<protein>
    <submittedName>
        <fullName evidence="1">DUF4274 domain-containing protein</fullName>
    </submittedName>
</protein>